<evidence type="ECO:0000313" key="1">
    <source>
        <dbReference type="EMBL" id="KAK0131370.1"/>
    </source>
</evidence>
<proteinExistence type="predicted"/>
<dbReference type="InterPro" id="IPR052958">
    <property type="entry name" value="IFN-induced_PKR_regulator"/>
</dbReference>
<keyword evidence="2" id="KW-1185">Reference proteome</keyword>
<evidence type="ECO:0000313" key="2">
    <source>
        <dbReference type="Proteomes" id="UP001174136"/>
    </source>
</evidence>
<dbReference type="Proteomes" id="UP001174136">
    <property type="component" value="Unassembled WGS sequence"/>
</dbReference>
<dbReference type="EMBL" id="JAOPHQ010006547">
    <property type="protein sequence ID" value="KAK0131370.1"/>
    <property type="molecule type" value="Genomic_DNA"/>
</dbReference>
<comment type="caution">
    <text evidence="1">The sequence shown here is derived from an EMBL/GenBank/DDBJ whole genome shotgun (WGS) entry which is preliminary data.</text>
</comment>
<organism evidence="1 2">
    <name type="scientific">Merluccius polli</name>
    <name type="common">Benguela hake</name>
    <name type="synonym">Merluccius cadenati</name>
    <dbReference type="NCBI Taxonomy" id="89951"/>
    <lineage>
        <taxon>Eukaryota</taxon>
        <taxon>Metazoa</taxon>
        <taxon>Chordata</taxon>
        <taxon>Craniata</taxon>
        <taxon>Vertebrata</taxon>
        <taxon>Euteleostomi</taxon>
        <taxon>Actinopterygii</taxon>
        <taxon>Neopterygii</taxon>
        <taxon>Teleostei</taxon>
        <taxon>Neoteleostei</taxon>
        <taxon>Acanthomorphata</taxon>
        <taxon>Zeiogadaria</taxon>
        <taxon>Gadariae</taxon>
        <taxon>Gadiformes</taxon>
        <taxon>Gadoidei</taxon>
        <taxon>Merlucciidae</taxon>
        <taxon>Merluccius</taxon>
    </lineage>
</organism>
<dbReference type="PANTHER" id="PTHR46289">
    <property type="entry name" value="52 KDA REPRESSOR OF THE INHIBITOR OF THE PROTEIN KINASE-LIKE PROTEIN-RELATED"/>
    <property type="match status" value="1"/>
</dbReference>
<protein>
    <submittedName>
        <fullName evidence="1">Uncharacterized protein</fullName>
    </submittedName>
</protein>
<gene>
    <name evidence="1" type="ORF">N1851_033913</name>
</gene>
<dbReference type="PANTHER" id="PTHR46289:SF17">
    <property type="entry name" value="HAT C-TERMINAL DIMERISATION DOMAIN-CONTAINING PROTEIN"/>
    <property type="match status" value="1"/>
</dbReference>
<reference evidence="1" key="1">
    <citation type="journal article" date="2023" name="Front. Mar. Sci.">
        <title>A new Merluccius polli reference genome to investigate the effects of global change in West African waters.</title>
        <authorList>
            <person name="Mateo J.L."/>
            <person name="Blanco-Fernandez C."/>
            <person name="Garcia-Vazquez E."/>
            <person name="Machado-Schiaffino G."/>
        </authorList>
    </citation>
    <scope>NUCLEOTIDE SEQUENCE</scope>
    <source>
        <strain evidence="1">C29</strain>
        <tissue evidence="1">Fin</tissue>
    </source>
</reference>
<name>A0AA47M0H3_MERPO</name>
<accession>A0AA47M0H3</accession>
<dbReference type="AlphaFoldDB" id="A0AA47M0H3"/>
<sequence length="231" mass="25930">MASVGSETGTRANGLLDRFQKGKTVLGLLVASEVLRELECLNKSLQKQSQTIKGMQAAVDYVSSTLQEKRSEEKFAEVFEKAVVMVDSLGIEPIQLPHQRNPPKRFTGGASQHKPKTPEEFYRIEFFKVLDSLDIQFKERFNQPDLQKLKQIENVLLTGQMADVIGQYPEINRDILKVQLPMFLSKHKITSSDEAACVLKAMPSEVRGLFDEVEKLVRLLLVVPVASAEAE</sequence>